<dbReference type="NCBIfam" id="NF006821">
    <property type="entry name" value="PRK09344.1-3"/>
    <property type="match status" value="1"/>
</dbReference>
<evidence type="ECO:0000313" key="11">
    <source>
        <dbReference type="EMBL" id="QPJ65003.1"/>
    </source>
</evidence>
<evidence type="ECO:0000256" key="8">
    <source>
        <dbReference type="ARBA" id="ARBA00023239"/>
    </source>
</evidence>
<dbReference type="InterPro" id="IPR015994">
    <property type="entry name" value="PEPCK_ATP_CS"/>
</dbReference>
<dbReference type="InterPro" id="IPR008210">
    <property type="entry name" value="PEP_carboxykinase_N"/>
</dbReference>
<comment type="subcellular location">
    <subcellularLocation>
        <location evidence="10">Cytoplasm</location>
    </subcellularLocation>
</comment>
<keyword evidence="11" id="KW-0418">Kinase</keyword>
<comment type="pathway">
    <text evidence="1 10">Carbohydrate biosynthesis; gluconeogenesis.</text>
</comment>
<dbReference type="GO" id="GO:0004612">
    <property type="term" value="F:phosphoenolpyruvate carboxykinase (ATP) activity"/>
    <property type="evidence" value="ECO:0007669"/>
    <property type="project" value="UniProtKB-UniRule"/>
</dbReference>
<feature type="binding site" evidence="10">
    <location>
        <position position="196"/>
    </location>
    <ligand>
        <name>substrate</name>
    </ligand>
</feature>
<feature type="binding site" evidence="10">
    <location>
        <position position="202"/>
    </location>
    <ligand>
        <name>ATP</name>
        <dbReference type="ChEBI" id="CHEBI:30616"/>
    </ligand>
</feature>
<keyword evidence="5 10" id="KW-0547">Nucleotide-binding</keyword>
<feature type="binding site" evidence="10">
    <location>
        <position position="202"/>
    </location>
    <ligand>
        <name>substrate</name>
    </ligand>
</feature>
<keyword evidence="11" id="KW-0808">Transferase</keyword>
<dbReference type="HAMAP" id="MF_00453">
    <property type="entry name" value="PEPCK_ATP"/>
    <property type="match status" value="1"/>
</dbReference>
<dbReference type="EMBL" id="CP048620">
    <property type="protein sequence ID" value="QPJ65003.1"/>
    <property type="molecule type" value="Genomic_DNA"/>
</dbReference>
<dbReference type="CDD" id="cd00484">
    <property type="entry name" value="PEPCK_ATP"/>
    <property type="match status" value="1"/>
</dbReference>
<dbReference type="KEGG" id="nva:G3M78_06215"/>
<dbReference type="Gene3D" id="3.90.228.20">
    <property type="match status" value="1"/>
</dbReference>
<dbReference type="PANTHER" id="PTHR30031">
    <property type="entry name" value="PHOSPHOENOLPYRUVATE CARBOXYKINASE ATP"/>
    <property type="match status" value="1"/>
</dbReference>
<evidence type="ECO:0000256" key="3">
    <source>
        <dbReference type="ARBA" id="ARBA00012363"/>
    </source>
</evidence>
<accession>A0A7T0C1V4</accession>
<name>A0A7T0C1V4_9BACT</name>
<dbReference type="PANTHER" id="PTHR30031:SF0">
    <property type="entry name" value="PHOSPHOENOLPYRUVATE CARBOXYKINASE (ATP)"/>
    <property type="match status" value="1"/>
</dbReference>
<evidence type="ECO:0000256" key="7">
    <source>
        <dbReference type="ARBA" id="ARBA00022840"/>
    </source>
</evidence>
<feature type="binding site" evidence="10">
    <location>
        <position position="222"/>
    </location>
    <ligand>
        <name>Mn(2+)</name>
        <dbReference type="ChEBI" id="CHEBI:29035"/>
    </ligand>
</feature>
<dbReference type="AlphaFoldDB" id="A0A7T0C1V4"/>
<protein>
    <recommendedName>
        <fullName evidence="3 10">Phosphoenolpyruvate carboxykinase (ATP)</fullName>
        <shortName evidence="10">PCK</shortName>
        <shortName evidence="10">PEP carboxykinase</shortName>
        <shortName evidence="10">PEPCK</shortName>
        <ecNumber evidence="3 10">4.1.1.49</ecNumber>
    </recommendedName>
</protein>
<dbReference type="GO" id="GO:0005829">
    <property type="term" value="C:cytosol"/>
    <property type="evidence" value="ECO:0007669"/>
    <property type="project" value="TreeGrafter"/>
</dbReference>
<dbReference type="Proteomes" id="UP000594464">
    <property type="component" value="Chromosome"/>
</dbReference>
<feature type="binding site" evidence="10">
    <location>
        <begin position="238"/>
        <end position="246"/>
    </location>
    <ligand>
        <name>ATP</name>
        <dbReference type="ChEBI" id="CHEBI:30616"/>
    </ligand>
</feature>
<feature type="binding site" evidence="10">
    <location>
        <position position="60"/>
    </location>
    <ligand>
        <name>substrate</name>
    </ligand>
</feature>
<keyword evidence="4 10" id="KW-0312">Gluconeogenesis</keyword>
<dbReference type="GO" id="GO:0016301">
    <property type="term" value="F:kinase activity"/>
    <property type="evidence" value="ECO:0007669"/>
    <property type="project" value="UniProtKB-KW"/>
</dbReference>
<keyword evidence="10" id="KW-0963">Cytoplasm</keyword>
<dbReference type="PIRSF" id="PIRSF006294">
    <property type="entry name" value="PEP_crbxkin"/>
    <property type="match status" value="1"/>
</dbReference>
<keyword evidence="6 10" id="KW-0210">Decarboxylase</keyword>
<dbReference type="GO" id="GO:0005524">
    <property type="term" value="F:ATP binding"/>
    <property type="evidence" value="ECO:0007669"/>
    <property type="project" value="UniProtKB-UniRule"/>
</dbReference>
<comment type="similarity">
    <text evidence="2 10">Belongs to the phosphoenolpyruvate carboxykinase (ATP) family.</text>
</comment>
<feature type="binding site" evidence="10">
    <location>
        <position position="325"/>
    </location>
    <ligand>
        <name>ATP</name>
        <dbReference type="ChEBI" id="CHEBI:30616"/>
    </ligand>
</feature>
<keyword evidence="8 10" id="KW-0456">Lyase</keyword>
<comment type="catalytic activity">
    <reaction evidence="9 10">
        <text>oxaloacetate + ATP = phosphoenolpyruvate + ADP + CO2</text>
        <dbReference type="Rhea" id="RHEA:18617"/>
        <dbReference type="ChEBI" id="CHEBI:16452"/>
        <dbReference type="ChEBI" id="CHEBI:16526"/>
        <dbReference type="ChEBI" id="CHEBI:30616"/>
        <dbReference type="ChEBI" id="CHEBI:58702"/>
        <dbReference type="ChEBI" id="CHEBI:456216"/>
        <dbReference type="EC" id="4.1.1.49"/>
    </reaction>
</comment>
<evidence type="ECO:0000256" key="10">
    <source>
        <dbReference type="HAMAP-Rule" id="MF_00453"/>
    </source>
</evidence>
<evidence type="ECO:0000256" key="1">
    <source>
        <dbReference type="ARBA" id="ARBA00004742"/>
    </source>
</evidence>
<dbReference type="NCBIfam" id="TIGR00224">
    <property type="entry name" value="pckA"/>
    <property type="match status" value="1"/>
</dbReference>
<dbReference type="NCBIfam" id="NF006822">
    <property type="entry name" value="PRK09344.1-4"/>
    <property type="match status" value="1"/>
</dbReference>
<gene>
    <name evidence="10" type="primary">pckA</name>
    <name evidence="11" type="ORF">G3M78_06215</name>
</gene>
<evidence type="ECO:0000256" key="2">
    <source>
        <dbReference type="ARBA" id="ARBA00006052"/>
    </source>
</evidence>
<dbReference type="PROSITE" id="PS00532">
    <property type="entry name" value="PEPCK_ATP"/>
    <property type="match status" value="1"/>
</dbReference>
<dbReference type="InterPro" id="IPR013035">
    <property type="entry name" value="PEP_carboxykinase_C"/>
</dbReference>
<comment type="function">
    <text evidence="10">Involved in the gluconeogenesis. Catalyzes the conversion of oxaloacetate (OAA) to phosphoenolpyruvate (PEP) through direct phosphoryl transfer between the nucleoside triphosphate and OAA.</text>
</comment>
<reference evidence="12" key="1">
    <citation type="submission" date="2020-02" db="EMBL/GenBank/DDBJ databases">
        <title>Genomic and physiological characterization of two novel Nitrospinaceae genera.</title>
        <authorList>
            <person name="Mueller A.J."/>
            <person name="Jung M.-Y."/>
            <person name="Strachan C.R."/>
            <person name="Herbold C.W."/>
            <person name="Kirkegaard R.H."/>
            <person name="Daims H."/>
        </authorList>
    </citation>
    <scope>NUCLEOTIDE SEQUENCE [LARGE SCALE GENOMIC DNA]</scope>
</reference>
<dbReference type="Gene3D" id="3.40.449.10">
    <property type="entry name" value="Phosphoenolpyruvate Carboxykinase, domain 1"/>
    <property type="match status" value="1"/>
</dbReference>
<evidence type="ECO:0000256" key="5">
    <source>
        <dbReference type="ARBA" id="ARBA00022741"/>
    </source>
</evidence>
<feature type="binding site" evidence="10">
    <location>
        <position position="287"/>
    </location>
    <ligand>
        <name>ATP</name>
        <dbReference type="ChEBI" id="CHEBI:30616"/>
    </ligand>
</feature>
<feature type="binding site" evidence="10">
    <location>
        <position position="325"/>
    </location>
    <ligand>
        <name>substrate</name>
    </ligand>
</feature>
<evidence type="ECO:0000256" key="6">
    <source>
        <dbReference type="ARBA" id="ARBA00022793"/>
    </source>
</evidence>
<keyword evidence="11" id="KW-0670">Pyruvate</keyword>
<feature type="binding site" evidence="10">
    <location>
        <position position="259"/>
    </location>
    <ligand>
        <name>Mn(2+)</name>
        <dbReference type="ChEBI" id="CHEBI:29035"/>
    </ligand>
</feature>
<dbReference type="SUPFAM" id="SSF53795">
    <property type="entry name" value="PEP carboxykinase-like"/>
    <property type="match status" value="1"/>
</dbReference>
<dbReference type="UniPathway" id="UPA00138"/>
<dbReference type="SUPFAM" id="SSF68923">
    <property type="entry name" value="PEP carboxykinase N-terminal domain"/>
    <property type="match status" value="1"/>
</dbReference>
<keyword evidence="7 10" id="KW-0067">ATP-binding</keyword>
<organism evidence="11 12">
    <name type="scientific">Candidatus Nitrohelix vancouverensis</name>
    <dbReference type="NCBI Taxonomy" id="2705534"/>
    <lineage>
        <taxon>Bacteria</taxon>
        <taxon>Pseudomonadati</taxon>
        <taxon>Nitrospinota/Tectimicrobiota group</taxon>
        <taxon>Nitrospinota</taxon>
        <taxon>Nitrospinia</taxon>
        <taxon>Nitrospinales</taxon>
        <taxon>Nitrospinaceae</taxon>
        <taxon>Candidatus Nitrohelix</taxon>
    </lineage>
</organism>
<feature type="binding site" evidence="10">
    <location>
        <position position="202"/>
    </location>
    <ligand>
        <name>Mn(2+)</name>
        <dbReference type="ChEBI" id="CHEBI:29035"/>
    </ligand>
</feature>
<dbReference type="GO" id="GO:0006094">
    <property type="term" value="P:gluconeogenesis"/>
    <property type="evidence" value="ECO:0007669"/>
    <property type="project" value="UniProtKB-UniRule"/>
</dbReference>
<proteinExistence type="inferred from homology"/>
<evidence type="ECO:0000256" key="4">
    <source>
        <dbReference type="ARBA" id="ARBA00022432"/>
    </source>
</evidence>
<feature type="binding site" evidence="10">
    <location>
        <position position="451"/>
    </location>
    <ligand>
        <name>ATP</name>
        <dbReference type="ChEBI" id="CHEBI:30616"/>
    </ligand>
</feature>
<dbReference type="EC" id="4.1.1.49" evidence="3 10"/>
<sequence>MPQEGLKHKVELGTHGIRNAKSIYWNLTTPQLYEHIVANKEGMIAHLGPVCVVTGQHTGRAPNDKFIVQEPSSEENIWWGKVNRAFTVEQFEALYSRILAYIQGKELYVQDCRAGADPNHQLHIRVITQHAWHSLFARNMFIQIKDPAKLESHDPSFTVIHVPDFKAVPEIDGTNSEVFVVVDYAKQLVLIGGTSYAGEIKKSIFSILTYLLPQKHNTLAMHCSANIGKNNETAVFFGLSGTGKTTLSADPERDLIGDDEHGWSDEGVFNFEGGCYAKVVRLSAEAEPEIYDCTRRFGTILENVVMDPITRRLDLDNTSLTENTRASYPISHIANAVPSGMGKHPKNVIMLTCDAYGVMPPVSKLTPEQAMYHFISGYTAKVAGTEKGLSREPSAIFSTCFGAPFMTLHPSVYANMLGEKIAKHDVSCWLVNTGWTGGPYGVGKRIEIVHTRAMIHAILDGSLSKTETQADPIFGVHVPVSVPNVPQELLNPRDTWKKKAEYDKQARDLANQFIENFKQYEKGVSKEVLAASPRPAIVTKGKGKVHKLRS</sequence>
<dbReference type="Gene3D" id="2.170.8.10">
    <property type="entry name" value="Phosphoenolpyruvate Carboxykinase, domain 2"/>
    <property type="match status" value="1"/>
</dbReference>
<keyword evidence="10" id="KW-0464">Manganese</keyword>
<dbReference type="NCBIfam" id="NF006820">
    <property type="entry name" value="PRK09344.1-2"/>
    <property type="match status" value="1"/>
</dbReference>
<comment type="cofactor">
    <cofactor evidence="10">
        <name>Mn(2+)</name>
        <dbReference type="ChEBI" id="CHEBI:29035"/>
    </cofactor>
    <text evidence="10">Binds 1 Mn(2+) ion per subunit.</text>
</comment>
<dbReference type="Pfam" id="PF01293">
    <property type="entry name" value="PEPCK_ATP"/>
    <property type="match status" value="1"/>
</dbReference>
<feature type="binding site" evidence="10">
    <location>
        <begin position="445"/>
        <end position="446"/>
    </location>
    <ligand>
        <name>ATP</name>
        <dbReference type="ChEBI" id="CHEBI:30616"/>
    </ligand>
</feature>
<evidence type="ECO:0000313" key="12">
    <source>
        <dbReference type="Proteomes" id="UP000594464"/>
    </source>
</evidence>
<keyword evidence="10" id="KW-0479">Metal-binding</keyword>
<dbReference type="GO" id="GO:0046872">
    <property type="term" value="F:metal ion binding"/>
    <property type="evidence" value="ECO:0007669"/>
    <property type="project" value="UniProtKB-KW"/>
</dbReference>
<evidence type="ECO:0000256" key="9">
    <source>
        <dbReference type="ARBA" id="ARBA00047371"/>
    </source>
</evidence>
<feature type="binding site" evidence="10">
    <location>
        <position position="222"/>
    </location>
    <ligand>
        <name>ATP</name>
        <dbReference type="ChEBI" id="CHEBI:30616"/>
    </ligand>
</feature>
<dbReference type="InterPro" id="IPR001272">
    <property type="entry name" value="PEP_carboxykinase_ATP"/>
</dbReference>